<evidence type="ECO:0000313" key="10">
    <source>
        <dbReference type="Proteomes" id="UP000831692"/>
    </source>
</evidence>
<sequence length="702" mass="74198">MTIRKERRRLEKRLKRTQYTQKSITMATTLVAGSTFIPTLGHAAETATTETSNDLKVVEQTTISSTPETDSTPVEETTESTTAPVVTEETSETTEESGTKAVTEGSETATTESTTVASDEVLEADEVPSALSDLTSRALFSRATIDPAAFISQICGYATEVAAANDLYASVMMAQAILESGWGASTLTTTANNMFGIKGSYNGQYVTMDTYEDDGSGNYYLISAKFRKYPSLKESFEDNAYVLRNTSFSSGNYYYSGAWKSNTTSYTQATAWLQGRYATDTSYASKLNNLISTYNLTQYDTGSSNTGGGNSNETIVSDETAINQQMKTTASMNIRSDASTSASITGSLAANTTFTATATKTGTSVNGNTTWYKISGKGWVSGAYLTKVSTDSSNNNSGSGNTGSDNSNSGTTINKQMKTTEAMNIRSSASTSGSVVGSLSKGTTFTATSMKTGTSVNGNKNWYYVSGKGWVSGAYLTEVTNNNASEAEKEDNGSSINQQMKTTAALNVRSDASTSSRVVTTLGQGVTVTVTAKKNGTSVEGNKTWYYVSGKGWVSGAYLTTTSSSSNNNGSTTTNQQMKTTEILNVRSDASTSSSITGSLSKGATVTVTATKTGTTVNGTNKWYYVSGKGWVSGAYLTAASSGSSNTNTSSSSSTKTHTVKSGDSLWSLAQKYNTSISQLASWNNINSSYTIFVGQKLIVSK</sequence>
<dbReference type="Proteomes" id="UP000831692">
    <property type="component" value="Chromosome"/>
</dbReference>
<feature type="compositionally biased region" description="Low complexity" evidence="6">
    <location>
        <begin position="101"/>
        <end position="115"/>
    </location>
</feature>
<dbReference type="InterPro" id="IPR003646">
    <property type="entry name" value="SH3-like_bac-type"/>
</dbReference>
<evidence type="ECO:0000256" key="6">
    <source>
        <dbReference type="SAM" id="MobiDB-lite"/>
    </source>
</evidence>
<evidence type="ECO:0000313" key="9">
    <source>
        <dbReference type="EMBL" id="BDG68355.1"/>
    </source>
</evidence>
<dbReference type="SMART" id="SM00257">
    <property type="entry name" value="LysM"/>
    <property type="match status" value="1"/>
</dbReference>
<feature type="compositionally biased region" description="Low complexity" evidence="6">
    <location>
        <begin position="64"/>
        <end position="88"/>
    </location>
</feature>
<evidence type="ECO:0000259" key="8">
    <source>
        <dbReference type="PROSITE" id="PS51782"/>
    </source>
</evidence>
<dbReference type="PROSITE" id="PS51782">
    <property type="entry name" value="LYSM"/>
    <property type="match status" value="1"/>
</dbReference>
<accession>A0ABM7XTD8</accession>
<dbReference type="PROSITE" id="PS51781">
    <property type="entry name" value="SH3B"/>
    <property type="match status" value="2"/>
</dbReference>
<dbReference type="SMART" id="SM00287">
    <property type="entry name" value="SH3b"/>
    <property type="match status" value="4"/>
</dbReference>
<dbReference type="Pfam" id="PF08239">
    <property type="entry name" value="SH3_3"/>
    <property type="match status" value="4"/>
</dbReference>
<keyword evidence="3" id="KW-0081">Bacteriolytic enzyme</keyword>
<dbReference type="Gene3D" id="2.30.30.40">
    <property type="entry name" value="SH3 Domains"/>
    <property type="match status" value="4"/>
</dbReference>
<dbReference type="EMBL" id="AP025635">
    <property type="protein sequence ID" value="BDG68355.1"/>
    <property type="molecule type" value="Genomic_DNA"/>
</dbReference>
<dbReference type="PANTHER" id="PTHR33308:SF9">
    <property type="entry name" value="PEPTIDOGLYCAN HYDROLASE FLGJ"/>
    <property type="match status" value="1"/>
</dbReference>
<keyword evidence="2" id="KW-0929">Antimicrobial</keyword>
<dbReference type="RefSeq" id="WP_244350858.1">
    <property type="nucleotide sequence ID" value="NZ_AP025635.1"/>
</dbReference>
<dbReference type="InterPro" id="IPR051056">
    <property type="entry name" value="Glycosyl_Hydrolase_73"/>
</dbReference>
<protein>
    <recommendedName>
        <fullName evidence="5">Peptidoglycan hydrolase</fullName>
    </recommendedName>
</protein>
<dbReference type="Gene3D" id="1.10.530.10">
    <property type="match status" value="1"/>
</dbReference>
<evidence type="ECO:0000256" key="3">
    <source>
        <dbReference type="ARBA" id="ARBA00022638"/>
    </source>
</evidence>
<dbReference type="InterPro" id="IPR018392">
    <property type="entry name" value="LysM"/>
</dbReference>
<evidence type="ECO:0000256" key="4">
    <source>
        <dbReference type="ARBA" id="ARBA00022801"/>
    </source>
</evidence>
<dbReference type="Pfam" id="PF01476">
    <property type="entry name" value="LysM"/>
    <property type="match status" value="1"/>
</dbReference>
<evidence type="ECO:0000256" key="5">
    <source>
        <dbReference type="ARBA" id="ARBA00032108"/>
    </source>
</evidence>
<evidence type="ECO:0000259" key="7">
    <source>
        <dbReference type="PROSITE" id="PS51781"/>
    </source>
</evidence>
<feature type="region of interest" description="Disordered" evidence="6">
    <location>
        <begin position="62"/>
        <end position="115"/>
    </location>
</feature>
<reference evidence="9 10" key="1">
    <citation type="submission" date="2022-03" db="EMBL/GenBank/DDBJ databases">
        <title>Complete genome sequence of Enterococcus innesii DB-1.</title>
        <authorList>
            <person name="Fukuda D."/>
            <person name="Nolasco-Hipolito C."/>
        </authorList>
    </citation>
    <scope>NUCLEOTIDE SEQUENCE [LARGE SCALE GENOMIC DNA]</scope>
    <source>
        <strain evidence="9 10">DB-1</strain>
    </source>
</reference>
<proteinExistence type="inferred from homology"/>
<dbReference type="Gene3D" id="4.10.80.30">
    <property type="entry name" value="DNA polymerase, domain 6"/>
    <property type="match status" value="1"/>
</dbReference>
<keyword evidence="4" id="KW-0378">Hydrolase</keyword>
<evidence type="ECO:0000256" key="2">
    <source>
        <dbReference type="ARBA" id="ARBA00022529"/>
    </source>
</evidence>
<dbReference type="Pfam" id="PF01832">
    <property type="entry name" value="Glucosaminidase"/>
    <property type="match status" value="1"/>
</dbReference>
<dbReference type="InterPro" id="IPR002901">
    <property type="entry name" value="MGlyc_endo_b_GlcNAc-like_dom"/>
</dbReference>
<feature type="region of interest" description="Disordered" evidence="6">
    <location>
        <begin position="390"/>
        <end position="413"/>
    </location>
</feature>
<gene>
    <name evidence="9" type="ORF">ENLAB_19190</name>
</gene>
<dbReference type="SUPFAM" id="SSF54106">
    <property type="entry name" value="LysM domain"/>
    <property type="match status" value="1"/>
</dbReference>
<dbReference type="SMART" id="SM00047">
    <property type="entry name" value="LYZ2"/>
    <property type="match status" value="1"/>
</dbReference>
<feature type="domain" description="LysM" evidence="8">
    <location>
        <begin position="656"/>
        <end position="700"/>
    </location>
</feature>
<comment type="similarity">
    <text evidence="1">Belongs to the glycosyl hydrolase 73 family.</text>
</comment>
<evidence type="ECO:0000256" key="1">
    <source>
        <dbReference type="ARBA" id="ARBA00010266"/>
    </source>
</evidence>
<dbReference type="GeneID" id="83457926"/>
<feature type="domain" description="SH3b" evidence="7">
    <location>
        <begin position="490"/>
        <end position="563"/>
    </location>
</feature>
<feature type="domain" description="SH3b" evidence="7">
    <location>
        <begin position="573"/>
        <end position="641"/>
    </location>
</feature>
<dbReference type="PANTHER" id="PTHR33308">
    <property type="entry name" value="PEPTIDOGLYCAN HYDROLASE FLGJ"/>
    <property type="match status" value="1"/>
</dbReference>
<dbReference type="CDD" id="cd00118">
    <property type="entry name" value="LysM"/>
    <property type="match status" value="1"/>
</dbReference>
<dbReference type="InterPro" id="IPR036779">
    <property type="entry name" value="LysM_dom_sf"/>
</dbReference>
<dbReference type="Gene3D" id="3.10.350.10">
    <property type="entry name" value="LysM domain"/>
    <property type="match status" value="1"/>
</dbReference>
<organism evidence="9 10">
    <name type="scientific">Enterococcus innesii</name>
    <dbReference type="NCBI Taxonomy" id="2839759"/>
    <lineage>
        <taxon>Bacteria</taxon>
        <taxon>Bacillati</taxon>
        <taxon>Bacillota</taxon>
        <taxon>Bacilli</taxon>
        <taxon>Lactobacillales</taxon>
        <taxon>Enterococcaceae</taxon>
        <taxon>Enterococcus</taxon>
    </lineage>
</organism>
<feature type="compositionally biased region" description="Low complexity" evidence="6">
    <location>
        <begin position="390"/>
        <end position="412"/>
    </location>
</feature>
<keyword evidence="10" id="KW-1185">Reference proteome</keyword>
<name>A0ABM7XTD8_9ENTE</name>